<dbReference type="Proteomes" id="UP000198669">
    <property type="component" value="Unassembled WGS sequence"/>
</dbReference>
<evidence type="ECO:0000313" key="2">
    <source>
        <dbReference type="EMBL" id="RNI08880.1"/>
    </source>
</evidence>
<organism evidence="1 4">
    <name type="scientific">Methanohalophilus halophilus</name>
    <dbReference type="NCBI Taxonomy" id="2177"/>
    <lineage>
        <taxon>Archaea</taxon>
        <taxon>Methanobacteriati</taxon>
        <taxon>Methanobacteriota</taxon>
        <taxon>Stenosarchaea group</taxon>
        <taxon>Methanomicrobia</taxon>
        <taxon>Methanosarcinales</taxon>
        <taxon>Methanosarcinaceae</taxon>
        <taxon>Methanohalophilus</taxon>
    </lineage>
</organism>
<reference evidence="2 6" key="3">
    <citation type="submission" date="2018-10" db="EMBL/GenBank/DDBJ databases">
        <title>Cultivation of a novel Methanohalophilus strain from Kebrit Deep of the Red Sea and a genomic comparison of members of the genus Methanohalophilus.</title>
        <authorList>
            <person name="Guan Y."/>
            <person name="Ngugi D.K."/>
            <person name="Stingl U."/>
        </authorList>
    </citation>
    <scope>NUCLEOTIDE SEQUENCE [LARGE SCALE GENOMIC DNA]</scope>
    <source>
        <strain evidence="2 6">DSM 3094</strain>
    </source>
</reference>
<dbReference type="OrthoDB" id="118020at2157"/>
<evidence type="ECO:0000313" key="1">
    <source>
        <dbReference type="EMBL" id="APH39779.1"/>
    </source>
</evidence>
<dbReference type="Proteomes" id="UP000267921">
    <property type="component" value="Unassembled WGS sequence"/>
</dbReference>
<dbReference type="Proteomes" id="UP000186879">
    <property type="component" value="Chromosome"/>
</dbReference>
<dbReference type="EMBL" id="CP017921">
    <property type="protein sequence ID" value="APH39779.1"/>
    <property type="molecule type" value="Genomic_DNA"/>
</dbReference>
<dbReference type="EMBL" id="RJJG01000004">
    <property type="protein sequence ID" value="RNI08880.1"/>
    <property type="molecule type" value="Genomic_DNA"/>
</dbReference>
<evidence type="ECO:0000313" key="5">
    <source>
        <dbReference type="Proteomes" id="UP000198669"/>
    </source>
</evidence>
<keyword evidence="4" id="KW-1185">Reference proteome</keyword>
<name>A0A1L3Q4H4_9EURY</name>
<gene>
    <name evidence="1" type="ORF">BHR79_10025</name>
    <name evidence="2" type="ORF">EFE40_05235</name>
    <name evidence="3" type="ORF">SAMN04515625_0925</name>
</gene>
<protein>
    <submittedName>
        <fullName evidence="1">Uncharacterized protein</fullName>
    </submittedName>
</protein>
<dbReference type="AlphaFoldDB" id="A0A1L3Q4H4"/>
<dbReference type="EMBL" id="FNMU01000002">
    <property type="protein sequence ID" value="SDW40166.1"/>
    <property type="molecule type" value="Genomic_DNA"/>
</dbReference>
<evidence type="ECO:0000313" key="6">
    <source>
        <dbReference type="Proteomes" id="UP000267921"/>
    </source>
</evidence>
<proteinExistence type="predicted"/>
<reference evidence="3 5" key="2">
    <citation type="submission" date="2016-10" db="EMBL/GenBank/DDBJ databases">
        <authorList>
            <person name="de Groot N.N."/>
        </authorList>
    </citation>
    <scope>NUCLEOTIDE SEQUENCE [LARGE SCALE GENOMIC DNA]</scope>
    <source>
        <strain evidence="3 5">Z-7982</strain>
    </source>
</reference>
<evidence type="ECO:0000313" key="3">
    <source>
        <dbReference type="EMBL" id="SDW40166.1"/>
    </source>
</evidence>
<reference evidence="1 4" key="1">
    <citation type="submission" date="2016-10" db="EMBL/GenBank/DDBJ databases">
        <title>Methanohalophilus halophilus.</title>
        <authorList>
            <person name="L'haridon S."/>
        </authorList>
    </citation>
    <scope>NUCLEOTIDE SEQUENCE [LARGE SCALE GENOMIC DNA]</scope>
    <source>
        <strain evidence="1 4">Z-7982</strain>
    </source>
</reference>
<evidence type="ECO:0000313" key="4">
    <source>
        <dbReference type="Proteomes" id="UP000186879"/>
    </source>
</evidence>
<sequence length="161" mass="18178">MLIITIILAAIVGSQFLSSDVTDLQKPSFAAFEATTETGINNEEPEIPIVILQKTAGDQLSQEYEEGTHSGIKGTEIYLFDPAGERHEVINSIYMTGKEVETAEKFYIFYFNHYDGNFWITNDKVRVTEGGVEYFDPSGQWRLQIIGAYSNQILLDKKLQL</sequence>
<accession>A0A1L3Q4H4</accession>
<dbReference type="KEGG" id="mhaz:BHR79_10025"/>